<sequence length="110" mass="12070">MEGKRGSNVSASSVISFGGQQKELTNRACVIIFCGVILTLAGMLLTLLTSLGFRTFVKYPVWSLVAWIVITAVGVVQITFGILLLKKETRILRNNWRPRLPGLVTPVNLP</sequence>
<evidence type="ECO:0000313" key="2">
    <source>
        <dbReference type="EMBL" id="GAV07622.1"/>
    </source>
</evidence>
<dbReference type="Proteomes" id="UP000186922">
    <property type="component" value="Unassembled WGS sequence"/>
</dbReference>
<dbReference type="AlphaFoldDB" id="A0A1D1W244"/>
<feature type="transmembrane region" description="Helical" evidence="1">
    <location>
        <begin position="59"/>
        <end position="85"/>
    </location>
</feature>
<keyword evidence="3" id="KW-1185">Reference proteome</keyword>
<evidence type="ECO:0000256" key="1">
    <source>
        <dbReference type="SAM" id="Phobius"/>
    </source>
</evidence>
<proteinExistence type="predicted"/>
<reference evidence="2 3" key="1">
    <citation type="journal article" date="2016" name="Nat. Commun.">
        <title>Extremotolerant tardigrade genome and improved radiotolerance of human cultured cells by tardigrade-unique protein.</title>
        <authorList>
            <person name="Hashimoto T."/>
            <person name="Horikawa D.D."/>
            <person name="Saito Y."/>
            <person name="Kuwahara H."/>
            <person name="Kozuka-Hata H."/>
            <person name="Shin-I T."/>
            <person name="Minakuchi Y."/>
            <person name="Ohishi K."/>
            <person name="Motoyama A."/>
            <person name="Aizu T."/>
            <person name="Enomoto A."/>
            <person name="Kondo K."/>
            <person name="Tanaka S."/>
            <person name="Hara Y."/>
            <person name="Koshikawa S."/>
            <person name="Sagara H."/>
            <person name="Miura T."/>
            <person name="Yokobori S."/>
            <person name="Miyagawa K."/>
            <person name="Suzuki Y."/>
            <person name="Kubo T."/>
            <person name="Oyama M."/>
            <person name="Kohara Y."/>
            <person name="Fujiyama A."/>
            <person name="Arakawa K."/>
            <person name="Katayama T."/>
            <person name="Toyoda A."/>
            <person name="Kunieda T."/>
        </authorList>
    </citation>
    <scope>NUCLEOTIDE SEQUENCE [LARGE SCALE GENOMIC DNA]</scope>
    <source>
        <strain evidence="2 3">YOKOZUNA-1</strain>
    </source>
</reference>
<comment type="caution">
    <text evidence="2">The sequence shown here is derived from an EMBL/GenBank/DDBJ whole genome shotgun (WGS) entry which is preliminary data.</text>
</comment>
<dbReference type="EMBL" id="BDGG01000015">
    <property type="protein sequence ID" value="GAV07622.1"/>
    <property type="molecule type" value="Genomic_DNA"/>
</dbReference>
<organism evidence="2 3">
    <name type="scientific">Ramazzottius varieornatus</name>
    <name type="common">Water bear</name>
    <name type="synonym">Tardigrade</name>
    <dbReference type="NCBI Taxonomy" id="947166"/>
    <lineage>
        <taxon>Eukaryota</taxon>
        <taxon>Metazoa</taxon>
        <taxon>Ecdysozoa</taxon>
        <taxon>Tardigrada</taxon>
        <taxon>Eutardigrada</taxon>
        <taxon>Parachela</taxon>
        <taxon>Hypsibioidea</taxon>
        <taxon>Ramazzottiidae</taxon>
        <taxon>Ramazzottius</taxon>
    </lineage>
</organism>
<gene>
    <name evidence="2" type="primary">RvY_17438</name>
    <name evidence="2" type="synonym">RvY_17438.1</name>
    <name evidence="2" type="ORF">RvY_17438-1</name>
</gene>
<accession>A0A1D1W244</accession>
<keyword evidence="1" id="KW-0812">Transmembrane</keyword>
<evidence type="ECO:0000313" key="3">
    <source>
        <dbReference type="Proteomes" id="UP000186922"/>
    </source>
</evidence>
<keyword evidence="1" id="KW-0472">Membrane</keyword>
<name>A0A1D1W244_RAMVA</name>
<protein>
    <submittedName>
        <fullName evidence="2">Uncharacterized protein</fullName>
    </submittedName>
</protein>
<feature type="transmembrane region" description="Helical" evidence="1">
    <location>
        <begin position="30"/>
        <end position="53"/>
    </location>
</feature>
<keyword evidence="1" id="KW-1133">Transmembrane helix</keyword>